<dbReference type="AlphaFoldDB" id="A0A7S4B425"/>
<proteinExistence type="inferred from homology"/>
<evidence type="ECO:0000256" key="6">
    <source>
        <dbReference type="ARBA" id="ARBA00022989"/>
    </source>
</evidence>
<keyword evidence="7" id="KW-0472">Membrane</keyword>
<comment type="subcellular location">
    <subcellularLocation>
        <location evidence="1">Membrane</location>
        <topology evidence="1">Single-pass membrane protein</topology>
    </subcellularLocation>
</comment>
<reference evidence="8" key="1">
    <citation type="submission" date="2021-01" db="EMBL/GenBank/DDBJ databases">
        <authorList>
            <person name="Corre E."/>
            <person name="Pelletier E."/>
            <person name="Niang G."/>
            <person name="Scheremetjew M."/>
            <person name="Finn R."/>
            <person name="Kale V."/>
            <person name="Holt S."/>
            <person name="Cochrane G."/>
            <person name="Meng A."/>
            <person name="Brown T."/>
            <person name="Cohen L."/>
        </authorList>
    </citation>
    <scope>NUCLEOTIDE SEQUENCE</scope>
    <source>
        <strain evidence="8">CCMP645</strain>
    </source>
</reference>
<evidence type="ECO:0008006" key="9">
    <source>
        <dbReference type="Google" id="ProtNLM"/>
    </source>
</evidence>
<accession>A0A7S4B425</accession>
<evidence type="ECO:0000256" key="3">
    <source>
        <dbReference type="ARBA" id="ARBA00022676"/>
    </source>
</evidence>
<evidence type="ECO:0000256" key="2">
    <source>
        <dbReference type="ARBA" id="ARBA00007647"/>
    </source>
</evidence>
<evidence type="ECO:0000313" key="8">
    <source>
        <dbReference type="EMBL" id="CAE0753231.1"/>
    </source>
</evidence>
<keyword evidence="6" id="KW-1133">Transmembrane helix</keyword>
<dbReference type="InterPro" id="IPR008166">
    <property type="entry name" value="Glyco_transf_92"/>
</dbReference>
<dbReference type="GO" id="GO:0016757">
    <property type="term" value="F:glycosyltransferase activity"/>
    <property type="evidence" value="ECO:0007669"/>
    <property type="project" value="UniProtKB-KW"/>
</dbReference>
<evidence type="ECO:0000256" key="1">
    <source>
        <dbReference type="ARBA" id="ARBA00004167"/>
    </source>
</evidence>
<name>A0A7S4B425_CHRCT</name>
<dbReference type="GO" id="GO:0016020">
    <property type="term" value="C:membrane"/>
    <property type="evidence" value="ECO:0007669"/>
    <property type="project" value="UniProtKB-SubCell"/>
</dbReference>
<comment type="similarity">
    <text evidence="2">Belongs to the glycosyltransferase 92 family.</text>
</comment>
<protein>
    <recommendedName>
        <fullName evidence="9">Glycosyltransferase family 92 protein</fullName>
    </recommendedName>
</protein>
<evidence type="ECO:0000256" key="7">
    <source>
        <dbReference type="ARBA" id="ARBA00023136"/>
    </source>
</evidence>
<dbReference type="GO" id="GO:0005737">
    <property type="term" value="C:cytoplasm"/>
    <property type="evidence" value="ECO:0007669"/>
    <property type="project" value="TreeGrafter"/>
</dbReference>
<keyword evidence="5" id="KW-0812">Transmembrane</keyword>
<dbReference type="EMBL" id="HBIZ01009863">
    <property type="protein sequence ID" value="CAE0753231.1"/>
    <property type="molecule type" value="Transcribed_RNA"/>
</dbReference>
<keyword evidence="3" id="KW-0328">Glycosyltransferase</keyword>
<gene>
    <name evidence="8" type="ORF">PCAR00345_LOCUS5818</name>
</gene>
<dbReference type="Pfam" id="PF01697">
    <property type="entry name" value="Glyco_transf_92"/>
    <property type="match status" value="1"/>
</dbReference>
<organism evidence="8">
    <name type="scientific">Chrysotila carterae</name>
    <name type="common">Marine alga</name>
    <name type="synonym">Syracosphaera carterae</name>
    <dbReference type="NCBI Taxonomy" id="13221"/>
    <lineage>
        <taxon>Eukaryota</taxon>
        <taxon>Haptista</taxon>
        <taxon>Haptophyta</taxon>
        <taxon>Prymnesiophyceae</taxon>
        <taxon>Isochrysidales</taxon>
        <taxon>Isochrysidaceae</taxon>
        <taxon>Chrysotila</taxon>
    </lineage>
</organism>
<sequence>MHQPFNSIDYPYCIPRSRVPMLAEIFDVVVTTSTVYFIAAGFSPLPSGSVCRFQKNQYEDGGASQAVITTPYNSRNNDTAFFGDWNACAVGWDEPIVPWSWRPGWCRSGSLEHWHRWTESSFYACPIPEGLQGQNRGGATVALAHPKGSTEQLALDCPAVAASVSVDGEKEKSAVASQITGVAAPGEVHFALCTMIGGPTAKPAEELLDWALYHLGLGVRHIYLYDNSQHPSDGEHHRSALKNLLAERRMTHIPYYGLWNRYTDNRQFIGNSACLRRFSHLHDMFGFWDLDEWFVPTLPAGDTALHEAFQQLLKYTMARYPPSAYSGVSVTYTTFCIYSANLTRSADKSAVATSIAQLPHVVCAGGFHGQKSLLYASPDVTLVNVGHTATVGFPMRALGSQQAQLYHIRSWIPHDPSRTRKIDNCKRAKKNNVTCTAFTSSNMSMRFAREVKLAERARRQTLRMLRRGGGNFN</sequence>
<evidence type="ECO:0000256" key="5">
    <source>
        <dbReference type="ARBA" id="ARBA00022692"/>
    </source>
</evidence>
<evidence type="ECO:0000256" key="4">
    <source>
        <dbReference type="ARBA" id="ARBA00022679"/>
    </source>
</evidence>
<keyword evidence="4" id="KW-0808">Transferase</keyword>
<dbReference type="PANTHER" id="PTHR21461:SF69">
    <property type="entry name" value="GLYCOSYLTRANSFERASE FAMILY 92 PROTEIN"/>
    <property type="match status" value="1"/>
</dbReference>
<dbReference type="PANTHER" id="PTHR21461">
    <property type="entry name" value="GLYCOSYLTRANSFERASE FAMILY 92 PROTEIN"/>
    <property type="match status" value="1"/>
</dbReference>